<feature type="compositionally biased region" description="Basic and acidic residues" evidence="1">
    <location>
        <begin position="269"/>
        <end position="278"/>
    </location>
</feature>
<proteinExistence type="predicted"/>
<sequence>MCARDKTNSGAQKGCLLLNSACVDAFVEQQVLAALTPAAVEVSLRAADQVLAERAELERLWLQRLGRAAQDADRARRSHHLAEPENRLVVRQLEKAWEDALAVQQQLREDYDRFARSSPRILTPAERQTITALAGDIEDLWRADSTTTADRKEIVRAVVDKVVVTVHGTSERVNVTIVWAGGSTTAGEVIRPVQRLEQLSHYPQLTDRIRELAGQGICASRIADLRSHRPRPHAPPRPPRRPCPPAPSRTTRRGARPQRVVAQAPGRRTGHDHLHPLRLESAAGGGGSRAATGAEPRAVRASSPAPRTQHKS</sequence>
<dbReference type="Proteomes" id="UP000788262">
    <property type="component" value="Unassembled WGS sequence"/>
</dbReference>
<evidence type="ECO:0000313" key="3">
    <source>
        <dbReference type="Proteomes" id="UP000788262"/>
    </source>
</evidence>
<comment type="caution">
    <text evidence="2">The sequence shown here is derived from an EMBL/GenBank/DDBJ whole genome shotgun (WGS) entry which is preliminary data.</text>
</comment>
<dbReference type="EMBL" id="JAFFZS010000040">
    <property type="protein sequence ID" value="MBN0048491.1"/>
    <property type="molecule type" value="Genomic_DNA"/>
</dbReference>
<evidence type="ECO:0000313" key="2">
    <source>
        <dbReference type="EMBL" id="MBN0048491.1"/>
    </source>
</evidence>
<evidence type="ECO:0008006" key="4">
    <source>
        <dbReference type="Google" id="ProtNLM"/>
    </source>
</evidence>
<organism evidence="2 3">
    <name type="scientific">Streptomyces actuosus</name>
    <dbReference type="NCBI Taxonomy" id="1885"/>
    <lineage>
        <taxon>Bacteria</taxon>
        <taxon>Bacillati</taxon>
        <taxon>Actinomycetota</taxon>
        <taxon>Actinomycetes</taxon>
        <taxon>Kitasatosporales</taxon>
        <taxon>Streptomycetaceae</taxon>
        <taxon>Streptomyces</taxon>
    </lineage>
</organism>
<feature type="region of interest" description="Disordered" evidence="1">
    <location>
        <begin position="222"/>
        <end position="312"/>
    </location>
</feature>
<gene>
    <name evidence="2" type="ORF">JS756_31205</name>
</gene>
<protein>
    <recommendedName>
        <fullName evidence="4">DUF222 domain-containing protein</fullName>
    </recommendedName>
</protein>
<dbReference type="RefSeq" id="WP_205386621.1">
    <property type="nucleotide sequence ID" value="NZ_JAFFZS010000040.1"/>
</dbReference>
<feature type="compositionally biased region" description="Basic residues" evidence="1">
    <location>
        <begin position="228"/>
        <end position="240"/>
    </location>
</feature>
<keyword evidence="3" id="KW-1185">Reference proteome</keyword>
<reference evidence="2 3" key="1">
    <citation type="submission" date="2021-02" db="EMBL/GenBank/DDBJ databases">
        <title>Whole genome sequencing of Streptomyces actuosus VRA1.</title>
        <authorList>
            <person name="Sen G."/>
            <person name="Sen A."/>
        </authorList>
    </citation>
    <scope>NUCLEOTIDE SEQUENCE [LARGE SCALE GENOMIC DNA]</scope>
    <source>
        <strain evidence="2 3">VRA1</strain>
    </source>
</reference>
<evidence type="ECO:0000256" key="1">
    <source>
        <dbReference type="SAM" id="MobiDB-lite"/>
    </source>
</evidence>
<accession>A0ABS2VZB8</accession>
<name>A0ABS2VZB8_STRAS</name>